<dbReference type="CDD" id="cd00688">
    <property type="entry name" value="ISOPREN_C2_like"/>
    <property type="match status" value="1"/>
</dbReference>
<evidence type="ECO:0000313" key="2">
    <source>
        <dbReference type="EMBL" id="ANZ35807.1"/>
    </source>
</evidence>
<reference evidence="2 3" key="1">
    <citation type="submission" date="2016-07" db="EMBL/GenBank/DDBJ databases">
        <title>Complete genome sequence of the Lentzea guizhouensis DHS C013.</title>
        <authorList>
            <person name="Cao C."/>
        </authorList>
    </citation>
    <scope>NUCLEOTIDE SEQUENCE [LARGE SCALE GENOMIC DNA]</scope>
    <source>
        <strain evidence="2 3">DHS C013</strain>
    </source>
</reference>
<dbReference type="SUPFAM" id="SSF48239">
    <property type="entry name" value="Terpenoid cyclases/Protein prenyltransferases"/>
    <property type="match status" value="1"/>
</dbReference>
<organism evidence="2 3">
    <name type="scientific">Lentzea guizhouensis</name>
    <dbReference type="NCBI Taxonomy" id="1586287"/>
    <lineage>
        <taxon>Bacteria</taxon>
        <taxon>Bacillati</taxon>
        <taxon>Actinomycetota</taxon>
        <taxon>Actinomycetes</taxon>
        <taxon>Pseudonocardiales</taxon>
        <taxon>Pseudonocardiaceae</taxon>
        <taxon>Lentzea</taxon>
    </lineage>
</organism>
<feature type="chain" id="PRO_5008538003" evidence="1">
    <location>
        <begin position="23"/>
        <end position="321"/>
    </location>
</feature>
<keyword evidence="3" id="KW-1185">Reference proteome</keyword>
<sequence length="321" mass="33021">MQRLIVAAVVGATLLTSVPAHAGTAHRVDAAAGWLARQMAGGERLETEFGGVKYPDQGLTIDAIFAFAAAKDADDYADRAIAWLAKPEIADAYLGTDGESYAGAHAKLAVAARVKGQNPRAFAGRDLVAGLKALQAPSGRYTDRSQFGDFSNAFTQSYAVFALKDTKAASYLAGSQCPDGGFPVTFETSPCVSDVDATAIVVQALRTAGRPTGRAVTWLESKQQADGGFPSAQAGSNANSTGLAAQVLRGERAAKARDYLRSLQVGCDAPVADRGAVAFDAAGFDPATATRATAQAVLGLTHANVATLRGGGRDGAPALRC</sequence>
<keyword evidence="1" id="KW-0732">Signal</keyword>
<dbReference type="Proteomes" id="UP000093053">
    <property type="component" value="Chromosome"/>
</dbReference>
<dbReference type="RefSeq" id="WP_065914215.1">
    <property type="nucleotide sequence ID" value="NZ_CP016793.1"/>
</dbReference>
<evidence type="ECO:0000313" key="3">
    <source>
        <dbReference type="Proteomes" id="UP000093053"/>
    </source>
</evidence>
<dbReference type="OrthoDB" id="4842970at2"/>
<proteinExistence type="predicted"/>
<dbReference type="InterPro" id="IPR008930">
    <property type="entry name" value="Terpenoid_cyclase/PrenylTrfase"/>
</dbReference>
<protein>
    <submittedName>
        <fullName evidence="2">Peptidase</fullName>
    </submittedName>
</protein>
<dbReference type="STRING" id="1586287.BBK82_06625"/>
<dbReference type="AlphaFoldDB" id="A0A1B2HDK0"/>
<evidence type="ECO:0000256" key="1">
    <source>
        <dbReference type="SAM" id="SignalP"/>
    </source>
</evidence>
<feature type="signal peptide" evidence="1">
    <location>
        <begin position="1"/>
        <end position="22"/>
    </location>
</feature>
<dbReference type="Gene3D" id="1.50.10.20">
    <property type="match status" value="1"/>
</dbReference>
<dbReference type="KEGG" id="led:BBK82_06625"/>
<gene>
    <name evidence="2" type="ORF">BBK82_06625</name>
</gene>
<name>A0A1B2HDK0_9PSEU</name>
<dbReference type="EMBL" id="CP016793">
    <property type="protein sequence ID" value="ANZ35807.1"/>
    <property type="molecule type" value="Genomic_DNA"/>
</dbReference>
<accession>A0A1B2HDK0</accession>